<sequence>MHYFIFAPPRPFAHNVLPIPMFLQPKNKSFIIPPYKNTRK</sequence>
<proteinExistence type="predicted"/>
<evidence type="ECO:0000313" key="2">
    <source>
        <dbReference type="Proteomes" id="UP000004088"/>
    </source>
</evidence>
<dbReference type="AlphaFoldDB" id="F0EW70"/>
<accession>F0EW70</accession>
<dbReference type="EMBL" id="AEWV01000003">
    <property type="protein sequence ID" value="EGC18442.1"/>
    <property type="molecule type" value="Genomic_DNA"/>
</dbReference>
<evidence type="ECO:0000313" key="1">
    <source>
        <dbReference type="EMBL" id="EGC18442.1"/>
    </source>
</evidence>
<keyword evidence="2" id="KW-1185">Reference proteome</keyword>
<reference evidence="1 2" key="1">
    <citation type="submission" date="2011-01" db="EMBL/GenBank/DDBJ databases">
        <authorList>
            <person name="Muzny D."/>
            <person name="Qin X."/>
            <person name="Deng J."/>
            <person name="Jiang H."/>
            <person name="Liu Y."/>
            <person name="Qu J."/>
            <person name="Song X.-Z."/>
            <person name="Zhang L."/>
            <person name="Thornton R."/>
            <person name="Coyle M."/>
            <person name="Francisco L."/>
            <person name="Jackson L."/>
            <person name="Javaid M."/>
            <person name="Korchina V."/>
            <person name="Kovar C."/>
            <person name="Mata R."/>
            <person name="Mathew T."/>
            <person name="Ngo R."/>
            <person name="Nguyen L."/>
            <person name="Nguyen N."/>
            <person name="Okwuonu G."/>
            <person name="Ongeri F."/>
            <person name="Pham C."/>
            <person name="Simmons D."/>
            <person name="Wilczek-Boney K."/>
            <person name="Hale W."/>
            <person name="Jakkamsetti A."/>
            <person name="Pham P."/>
            <person name="Ruth R."/>
            <person name="San Lucas F."/>
            <person name="Warren J."/>
            <person name="Zhang J."/>
            <person name="Zhao Z."/>
            <person name="Zhou C."/>
            <person name="Zhu D."/>
            <person name="Lee S."/>
            <person name="Bess C."/>
            <person name="Blankenburg K."/>
            <person name="Forbes L."/>
            <person name="Fu Q."/>
            <person name="Gubbala S."/>
            <person name="Hirani K."/>
            <person name="Jayaseelan J.C."/>
            <person name="Lara F."/>
            <person name="Munidasa M."/>
            <person name="Palculict T."/>
            <person name="Patil S."/>
            <person name="Pu L.-L."/>
            <person name="Saada N."/>
            <person name="Tang L."/>
            <person name="Weissenberger G."/>
            <person name="Zhu Y."/>
            <person name="Hemphill L."/>
            <person name="Shang Y."/>
            <person name="Youmans B."/>
            <person name="Ayvaz T."/>
            <person name="Ross M."/>
            <person name="Santibanez J."/>
            <person name="Aqrawi P."/>
            <person name="Gross S."/>
            <person name="Joshi V."/>
            <person name="Fowler G."/>
            <person name="Nazareth L."/>
            <person name="Reid J."/>
            <person name="Worley K."/>
            <person name="Petrosino J."/>
            <person name="Highlander S."/>
            <person name="Gibbs R."/>
        </authorList>
    </citation>
    <scope>NUCLEOTIDE SEQUENCE [LARGE SCALE GENOMIC DNA]</scope>
    <source>
        <strain evidence="1 2">ATCC 33394</strain>
    </source>
</reference>
<organism evidence="1 2">
    <name type="scientific">Kingella denitrificans ATCC 33394</name>
    <dbReference type="NCBI Taxonomy" id="888741"/>
    <lineage>
        <taxon>Bacteria</taxon>
        <taxon>Pseudomonadati</taxon>
        <taxon>Pseudomonadota</taxon>
        <taxon>Betaproteobacteria</taxon>
        <taxon>Neisseriales</taxon>
        <taxon>Neisseriaceae</taxon>
        <taxon>Kingella</taxon>
    </lineage>
</organism>
<protein>
    <submittedName>
        <fullName evidence="1">Uncharacterized protein</fullName>
    </submittedName>
</protein>
<comment type="caution">
    <text evidence="1">The sequence shown here is derived from an EMBL/GenBank/DDBJ whole genome shotgun (WGS) entry which is preliminary data.</text>
</comment>
<dbReference type="Proteomes" id="UP000004088">
    <property type="component" value="Unassembled WGS sequence"/>
</dbReference>
<name>F0EW70_9NEIS</name>
<dbReference type="HOGENOM" id="CLU_3290952_0_0_4"/>
<dbReference type="STRING" id="888741.HMPREF9098_0104"/>
<gene>
    <name evidence="1" type="ORF">HMPREF9098_0104</name>
</gene>